<evidence type="ECO:0000256" key="15">
    <source>
        <dbReference type="SAM" id="Phobius"/>
    </source>
</evidence>
<comment type="cofactor">
    <cofactor evidence="5">
        <name>thiamine diphosphate</name>
        <dbReference type="ChEBI" id="CHEBI:58937"/>
    </cofactor>
</comment>
<comment type="cofactor">
    <cofactor evidence="1">
        <name>Ca(2+)</name>
        <dbReference type="ChEBI" id="CHEBI:29108"/>
    </cofactor>
</comment>
<dbReference type="PANTHER" id="PTHR43522:SF10">
    <property type="entry name" value="TRANSKETOLASE"/>
    <property type="match status" value="1"/>
</dbReference>
<comment type="catalytic activity">
    <reaction evidence="14">
        <text>D-sedoheptulose 7-phosphate + D-glyceraldehyde 3-phosphate = aldehydo-D-ribose 5-phosphate + D-xylulose 5-phosphate</text>
        <dbReference type="Rhea" id="RHEA:10508"/>
        <dbReference type="ChEBI" id="CHEBI:57483"/>
        <dbReference type="ChEBI" id="CHEBI:57737"/>
        <dbReference type="ChEBI" id="CHEBI:58273"/>
        <dbReference type="ChEBI" id="CHEBI:59776"/>
        <dbReference type="EC" id="2.2.1.1"/>
    </reaction>
</comment>
<gene>
    <name evidence="17" type="ORF">UFOPK2214_00240</name>
</gene>
<dbReference type="SUPFAM" id="SSF52922">
    <property type="entry name" value="TK C-terminal domain-like"/>
    <property type="match status" value="1"/>
</dbReference>
<comment type="similarity">
    <text evidence="6">Belongs to the transketolase family.</text>
</comment>
<dbReference type="InterPro" id="IPR005478">
    <property type="entry name" value="Transketolase_bac-like"/>
</dbReference>
<dbReference type="InterPro" id="IPR020826">
    <property type="entry name" value="Transketolase_BS"/>
</dbReference>
<dbReference type="NCBIfam" id="TIGR00232">
    <property type="entry name" value="tktlase_bact"/>
    <property type="match status" value="1"/>
</dbReference>
<dbReference type="InterPro" id="IPR005474">
    <property type="entry name" value="Transketolase_N"/>
</dbReference>
<dbReference type="Gene3D" id="3.40.50.920">
    <property type="match status" value="1"/>
</dbReference>
<feature type="transmembrane region" description="Helical" evidence="15">
    <location>
        <begin position="409"/>
        <end position="433"/>
    </location>
</feature>
<dbReference type="SUPFAM" id="SSF52518">
    <property type="entry name" value="Thiamin diphosphate-binding fold (THDP-binding)"/>
    <property type="match status" value="2"/>
</dbReference>
<evidence type="ECO:0000256" key="1">
    <source>
        <dbReference type="ARBA" id="ARBA00001913"/>
    </source>
</evidence>
<dbReference type="Pfam" id="PF02779">
    <property type="entry name" value="Transket_pyr"/>
    <property type="match status" value="1"/>
</dbReference>
<evidence type="ECO:0000256" key="2">
    <source>
        <dbReference type="ARBA" id="ARBA00001936"/>
    </source>
</evidence>
<evidence type="ECO:0000256" key="5">
    <source>
        <dbReference type="ARBA" id="ARBA00001964"/>
    </source>
</evidence>
<name>A0A6J6K914_9ZZZZ</name>
<evidence type="ECO:0000256" key="3">
    <source>
        <dbReference type="ARBA" id="ARBA00001941"/>
    </source>
</evidence>
<proteinExistence type="inferred from homology"/>
<comment type="cofactor">
    <cofactor evidence="3">
        <name>Co(2+)</name>
        <dbReference type="ChEBI" id="CHEBI:48828"/>
    </cofactor>
</comment>
<comment type="subunit">
    <text evidence="7">Homodimer.</text>
</comment>
<evidence type="ECO:0000256" key="4">
    <source>
        <dbReference type="ARBA" id="ARBA00001946"/>
    </source>
</evidence>
<organism evidence="17">
    <name type="scientific">freshwater metagenome</name>
    <dbReference type="NCBI Taxonomy" id="449393"/>
    <lineage>
        <taxon>unclassified sequences</taxon>
        <taxon>metagenomes</taxon>
        <taxon>ecological metagenomes</taxon>
    </lineage>
</organism>
<feature type="domain" description="Transketolase-like pyrimidine-binding" evidence="16">
    <location>
        <begin position="350"/>
        <end position="520"/>
    </location>
</feature>
<protein>
    <recommendedName>
        <fullName evidence="8">transketolase</fullName>
        <ecNumber evidence="8">2.2.1.1</ecNumber>
    </recommendedName>
</protein>
<dbReference type="FunFam" id="3.40.50.970:FF:000045">
    <property type="entry name" value="Transketolase"/>
    <property type="match status" value="1"/>
</dbReference>
<evidence type="ECO:0000256" key="13">
    <source>
        <dbReference type="ARBA" id="ARBA00023052"/>
    </source>
</evidence>
<evidence type="ECO:0000313" key="17">
    <source>
        <dbReference type="EMBL" id="CAB4645872.1"/>
    </source>
</evidence>
<dbReference type="InterPro" id="IPR033247">
    <property type="entry name" value="Transketolase_fam"/>
</dbReference>
<dbReference type="InterPro" id="IPR055152">
    <property type="entry name" value="Transketolase-like_C_2"/>
</dbReference>
<dbReference type="CDD" id="cd07033">
    <property type="entry name" value="TPP_PYR_DXS_TK_like"/>
    <property type="match status" value="1"/>
</dbReference>
<dbReference type="AlphaFoldDB" id="A0A6J6K914"/>
<dbReference type="EMBL" id="CAEZWJ010000005">
    <property type="protein sequence ID" value="CAB4645872.1"/>
    <property type="molecule type" value="Genomic_DNA"/>
</dbReference>
<dbReference type="InterPro" id="IPR005475">
    <property type="entry name" value="Transketolase-like_Pyr-bd"/>
</dbReference>
<keyword evidence="11" id="KW-0106">Calcium</keyword>
<keyword evidence="12" id="KW-0460">Magnesium</keyword>
<sequence>MANKLTAEQDQLAIALIRGLALDAPLKAKSGHQGTAMSLAPLAHVLYSRILQHDPSQPQWLNRDRFILSNGHASILQYALLYLGGWGLSLDDLKNFRQWDSATPGHPEVGHTAGVEVTTGPLGQGFANAVGMAIAESHLRSVHGADAVDHHTYVIVGDGCLMEGVSHEAASLAGHLKLDHLVCVFDDNKITIDGSTDLTCSDDVPARFRSYGWNVIEAGEIAEDCDALESVLLAAKNHSGAPTMIVLRTHIGFPSPEMTDKHEAHGNPFTAELVTSVKKVMGIPDEPFWAPEDLVASYRSHVLSRGSASRIAWESSISPAAKKKLDDQQSTVDVKTLTAALPVYDASTNLATRQAFQKVIEATDDVLPHVIAGAADLTGNTGAKLSAATGYSSSNPSGKQVYYGIREHAMGAAMVGMALHGGVIPVGGTFFVFADYMRPSIRLAALSGARCVFVFSHDSVGVGEDGPTHQPIEHLSSLRSIPGLQVIRPADPNETAHAWLTAVTHDGPTAIILSRQNVPSVTDGSAVQPGAAIIKKASSPVATVIGTGSEVGTALEASVLLEADGIAVNVVSLPSWERFLSLPASEREAIIPTSLPRISVEAGSTFGWTAIATHSVGIDRFGASAPGNVVMEKLGISASNVAATVKRAIA</sequence>
<dbReference type="GO" id="GO:0004802">
    <property type="term" value="F:transketolase activity"/>
    <property type="evidence" value="ECO:0007669"/>
    <property type="project" value="UniProtKB-EC"/>
</dbReference>
<dbReference type="Gene3D" id="3.40.50.970">
    <property type="match status" value="2"/>
</dbReference>
<keyword evidence="15" id="KW-1133">Transmembrane helix</keyword>
<keyword evidence="9" id="KW-0808">Transferase</keyword>
<dbReference type="GO" id="GO:0005829">
    <property type="term" value="C:cytosol"/>
    <property type="evidence" value="ECO:0007669"/>
    <property type="project" value="TreeGrafter"/>
</dbReference>
<dbReference type="CDD" id="cd02012">
    <property type="entry name" value="TPP_TK"/>
    <property type="match status" value="1"/>
</dbReference>
<reference evidence="17" key="1">
    <citation type="submission" date="2020-05" db="EMBL/GenBank/DDBJ databases">
        <authorList>
            <person name="Chiriac C."/>
            <person name="Salcher M."/>
            <person name="Ghai R."/>
            <person name="Kavagutti S V."/>
        </authorList>
    </citation>
    <scope>NUCLEOTIDE SEQUENCE</scope>
</reference>
<dbReference type="InterPro" id="IPR009014">
    <property type="entry name" value="Transketo_C/PFOR_II"/>
</dbReference>
<dbReference type="EC" id="2.2.1.1" evidence="8"/>
<evidence type="ECO:0000256" key="8">
    <source>
        <dbReference type="ARBA" id="ARBA00013152"/>
    </source>
</evidence>
<comment type="cofactor">
    <cofactor evidence="2">
        <name>Mn(2+)</name>
        <dbReference type="ChEBI" id="CHEBI:29035"/>
    </cofactor>
</comment>
<dbReference type="PROSITE" id="PS00802">
    <property type="entry name" value="TRANSKETOLASE_2"/>
    <property type="match status" value="1"/>
</dbReference>
<comment type="cofactor">
    <cofactor evidence="4">
        <name>Mg(2+)</name>
        <dbReference type="ChEBI" id="CHEBI:18420"/>
    </cofactor>
</comment>
<dbReference type="Pfam" id="PF00456">
    <property type="entry name" value="Transketolase_N"/>
    <property type="match status" value="1"/>
</dbReference>
<dbReference type="GO" id="GO:0046872">
    <property type="term" value="F:metal ion binding"/>
    <property type="evidence" value="ECO:0007669"/>
    <property type="project" value="UniProtKB-KW"/>
</dbReference>
<evidence type="ECO:0000256" key="6">
    <source>
        <dbReference type="ARBA" id="ARBA00007131"/>
    </source>
</evidence>
<dbReference type="SMART" id="SM00861">
    <property type="entry name" value="Transket_pyr"/>
    <property type="match status" value="1"/>
</dbReference>
<dbReference type="PANTHER" id="PTHR43522">
    <property type="entry name" value="TRANSKETOLASE"/>
    <property type="match status" value="1"/>
</dbReference>
<dbReference type="InterPro" id="IPR029061">
    <property type="entry name" value="THDP-binding"/>
</dbReference>
<evidence type="ECO:0000256" key="7">
    <source>
        <dbReference type="ARBA" id="ARBA00011738"/>
    </source>
</evidence>
<evidence type="ECO:0000256" key="12">
    <source>
        <dbReference type="ARBA" id="ARBA00022842"/>
    </source>
</evidence>
<dbReference type="GO" id="GO:0006098">
    <property type="term" value="P:pentose-phosphate shunt"/>
    <property type="evidence" value="ECO:0007669"/>
    <property type="project" value="TreeGrafter"/>
</dbReference>
<dbReference type="FunFam" id="3.40.50.970:FF:000004">
    <property type="entry name" value="Transketolase"/>
    <property type="match status" value="1"/>
</dbReference>
<evidence type="ECO:0000256" key="14">
    <source>
        <dbReference type="ARBA" id="ARBA00049473"/>
    </source>
</evidence>
<keyword evidence="13" id="KW-0786">Thiamine pyrophosphate</keyword>
<dbReference type="Pfam" id="PF22613">
    <property type="entry name" value="Transketolase_C_1"/>
    <property type="match status" value="1"/>
</dbReference>
<evidence type="ECO:0000256" key="11">
    <source>
        <dbReference type="ARBA" id="ARBA00022837"/>
    </source>
</evidence>
<evidence type="ECO:0000256" key="9">
    <source>
        <dbReference type="ARBA" id="ARBA00022679"/>
    </source>
</evidence>
<keyword evidence="15" id="KW-0812">Transmembrane</keyword>
<evidence type="ECO:0000259" key="16">
    <source>
        <dbReference type="SMART" id="SM00861"/>
    </source>
</evidence>
<accession>A0A6J6K914</accession>
<keyword evidence="15" id="KW-0472">Membrane</keyword>
<evidence type="ECO:0000256" key="10">
    <source>
        <dbReference type="ARBA" id="ARBA00022723"/>
    </source>
</evidence>
<keyword evidence="10" id="KW-0479">Metal-binding</keyword>